<dbReference type="PANTHER" id="PTHR13510">
    <property type="entry name" value="FYVE-FINGER-CONTAINING RAB5 EFFECTOR PROTEIN RABENOSYN-5-RELATED"/>
    <property type="match status" value="1"/>
</dbReference>
<dbReference type="InterPro" id="IPR036531">
    <property type="entry name" value="Rbsn_Rab-bd_sf"/>
</dbReference>
<feature type="compositionally biased region" description="Low complexity" evidence="5">
    <location>
        <begin position="91"/>
        <end position="103"/>
    </location>
</feature>
<protein>
    <submittedName>
        <fullName evidence="7">SPOSA6832_01500-mRNA-1:cds</fullName>
    </submittedName>
</protein>
<dbReference type="PANTHER" id="PTHR13510:SF44">
    <property type="entry name" value="RABENOSYN-5"/>
    <property type="match status" value="1"/>
</dbReference>
<dbReference type="Gene3D" id="4.10.860.20">
    <property type="entry name" value="Rabenosyn, Rab binding domain"/>
    <property type="match status" value="1"/>
</dbReference>
<keyword evidence="1" id="KW-0479">Metal-binding</keyword>
<dbReference type="Proteomes" id="UP000243876">
    <property type="component" value="Unassembled WGS sequence"/>
</dbReference>
<feature type="compositionally biased region" description="Low complexity" evidence="5">
    <location>
        <begin position="369"/>
        <end position="381"/>
    </location>
</feature>
<dbReference type="Pfam" id="PF01363">
    <property type="entry name" value="FYVE"/>
    <property type="match status" value="1"/>
</dbReference>
<dbReference type="AlphaFoldDB" id="A0A0D6EJJ4"/>
<feature type="region of interest" description="Disordered" evidence="5">
    <location>
        <begin position="359"/>
        <end position="389"/>
    </location>
</feature>
<dbReference type="GO" id="GO:0008270">
    <property type="term" value="F:zinc ion binding"/>
    <property type="evidence" value="ECO:0007669"/>
    <property type="project" value="UniProtKB-KW"/>
</dbReference>
<dbReference type="InterPro" id="IPR017455">
    <property type="entry name" value="Znf_FYVE-rel"/>
</dbReference>
<feature type="compositionally biased region" description="Low complexity" evidence="5">
    <location>
        <begin position="18"/>
        <end position="58"/>
    </location>
</feature>
<dbReference type="InterPro" id="IPR013083">
    <property type="entry name" value="Znf_RING/FYVE/PHD"/>
</dbReference>
<evidence type="ECO:0000256" key="3">
    <source>
        <dbReference type="ARBA" id="ARBA00022833"/>
    </source>
</evidence>
<evidence type="ECO:0000256" key="2">
    <source>
        <dbReference type="ARBA" id="ARBA00022771"/>
    </source>
</evidence>
<reference evidence="8" key="1">
    <citation type="submission" date="2015-02" db="EMBL/GenBank/DDBJ databases">
        <authorList>
            <person name="Gon?alves P."/>
        </authorList>
    </citation>
    <scope>NUCLEOTIDE SEQUENCE [LARGE SCALE GENOMIC DNA]</scope>
</reference>
<evidence type="ECO:0000256" key="4">
    <source>
        <dbReference type="PROSITE-ProRule" id="PRU00091"/>
    </source>
</evidence>
<feature type="compositionally biased region" description="Pro residues" evidence="5">
    <location>
        <begin position="146"/>
        <end position="163"/>
    </location>
</feature>
<feature type="compositionally biased region" description="Pro residues" evidence="5">
    <location>
        <begin position="175"/>
        <end position="184"/>
    </location>
</feature>
<keyword evidence="3" id="KW-0862">Zinc</keyword>
<accession>A0A0D6EJJ4</accession>
<organism evidence="7 8">
    <name type="scientific">Sporidiobolus salmonicolor</name>
    <name type="common">Yeast-like fungus</name>
    <name type="synonym">Sporobolomyces salmonicolor</name>
    <dbReference type="NCBI Taxonomy" id="5005"/>
    <lineage>
        <taxon>Eukaryota</taxon>
        <taxon>Fungi</taxon>
        <taxon>Dikarya</taxon>
        <taxon>Basidiomycota</taxon>
        <taxon>Pucciniomycotina</taxon>
        <taxon>Microbotryomycetes</taxon>
        <taxon>Sporidiobolales</taxon>
        <taxon>Sporidiobolaceae</taxon>
        <taxon>Sporobolomyces</taxon>
    </lineage>
</organism>
<feature type="compositionally biased region" description="Low complexity" evidence="5">
    <location>
        <begin position="120"/>
        <end position="145"/>
    </location>
</feature>
<dbReference type="EMBL" id="CENE01000004">
    <property type="protein sequence ID" value="CEQ39923.1"/>
    <property type="molecule type" value="Genomic_DNA"/>
</dbReference>
<feature type="compositionally biased region" description="Pro residues" evidence="5">
    <location>
        <begin position="359"/>
        <end position="368"/>
    </location>
</feature>
<dbReference type="InterPro" id="IPR021565">
    <property type="entry name" value="Rbsn_Rab-bd"/>
</dbReference>
<evidence type="ECO:0000313" key="7">
    <source>
        <dbReference type="EMBL" id="CEQ39923.1"/>
    </source>
</evidence>
<dbReference type="Gene3D" id="3.30.40.10">
    <property type="entry name" value="Zinc/RING finger domain, C3HC4 (zinc finger)"/>
    <property type="match status" value="1"/>
</dbReference>
<evidence type="ECO:0000256" key="5">
    <source>
        <dbReference type="SAM" id="MobiDB-lite"/>
    </source>
</evidence>
<keyword evidence="2 4" id="KW-0863">Zinc-finger</keyword>
<dbReference type="InterPro" id="IPR000306">
    <property type="entry name" value="Znf_FYVE"/>
</dbReference>
<sequence>MASPVPSYVPYTPKRHSTSSSISSFHHQPPSPSRPSFSHPASSSSSSSTARPASPTPQQRALSPLALGAPGSRSSSAALVRPGTGAGGSNGNMSSSSSSAPNAFLRQPQPSRPAFPQPWTGSSSASTATHSSAVAAGTAPSSSSTSPPPGSLPRPTPPPPPSLFPFASVPAGSSPFPPCSPVPPSSSSSTRRAPSPEKARMPYQAGFQPQGVRRDRSASFFEARESAAEGKRLEKGRLARRLDKLVALHFPPPGDKEASRAPNATPAPSPAKEPASALATLSQFGDSLRGRSAKEIWRTVAGNVDIDVERAEQSIVKWQDDKEATRCPICMATFGLTTRRHHCRLCGRVVCFLPPNAPSSTPFPPSPPSSASAAHSSSSSTPPTPTRRERCSTFFTYEYELRSGAGAGGAGIAGAGDEKRPMGFVVEIAPVEQDLGIQGVLASGAEGSGGMPQKQKEKEQEKRAREERKKVRVCRDCLNTVLRQQLKTLPVRTPTWLKLYEVLVQLEKEIDEILPEFQELALGLQSPSHALSAAASPSASQAKALRKRLLTNLASYDTLSKRLRALPLPASAPPNGSQDRLQRAIAARAGLWLGEKLALLRSLGSIEELGGGAGGGGGGGGAGAKKDEGQNGKEQHRVRTLASLLAGEELERVQDKVGPELEASGKLAVLLEQEALVRSYVDDAKSRRQFEDAASLQASLDELRAEIDSVRATLP</sequence>
<gene>
    <name evidence="7" type="primary">SPOSA6832_01500</name>
</gene>
<feature type="region of interest" description="Disordered" evidence="5">
    <location>
        <begin position="1"/>
        <end position="235"/>
    </location>
</feature>
<feature type="region of interest" description="Disordered" evidence="5">
    <location>
        <begin position="614"/>
        <end position="636"/>
    </location>
</feature>
<dbReference type="SUPFAM" id="SSF57903">
    <property type="entry name" value="FYVE/PHD zinc finger"/>
    <property type="match status" value="1"/>
</dbReference>
<name>A0A0D6EJJ4_SPOSA</name>
<feature type="compositionally biased region" description="Basic and acidic residues" evidence="5">
    <location>
        <begin position="212"/>
        <end position="235"/>
    </location>
</feature>
<dbReference type="SMART" id="SM00064">
    <property type="entry name" value="FYVE"/>
    <property type="match status" value="1"/>
</dbReference>
<feature type="compositionally biased region" description="Basic and acidic residues" evidence="5">
    <location>
        <begin position="454"/>
        <end position="469"/>
    </location>
</feature>
<feature type="compositionally biased region" description="Basic and acidic residues" evidence="5">
    <location>
        <begin position="624"/>
        <end position="636"/>
    </location>
</feature>
<feature type="domain" description="FYVE-type" evidence="6">
    <location>
        <begin position="321"/>
        <end position="351"/>
    </location>
</feature>
<dbReference type="CDD" id="cd15737">
    <property type="entry name" value="FYVE2_Vac1p_like"/>
    <property type="match status" value="1"/>
</dbReference>
<keyword evidence="8" id="KW-1185">Reference proteome</keyword>
<dbReference type="InterPro" id="IPR052727">
    <property type="entry name" value="Rab4/Rab5_effector"/>
</dbReference>
<dbReference type="Pfam" id="PF11464">
    <property type="entry name" value="Rbsn"/>
    <property type="match status" value="1"/>
</dbReference>
<feature type="region of interest" description="Disordered" evidence="5">
    <location>
        <begin position="249"/>
        <end position="278"/>
    </location>
</feature>
<dbReference type="SUPFAM" id="SSF140125">
    <property type="entry name" value="Rabenosyn-5 Rab-binding domain-like"/>
    <property type="match status" value="1"/>
</dbReference>
<feature type="compositionally biased region" description="Low complexity" evidence="5">
    <location>
        <begin position="164"/>
        <end position="174"/>
    </location>
</feature>
<evidence type="ECO:0000256" key="1">
    <source>
        <dbReference type="ARBA" id="ARBA00022723"/>
    </source>
</evidence>
<dbReference type="PROSITE" id="PS50178">
    <property type="entry name" value="ZF_FYVE"/>
    <property type="match status" value="1"/>
</dbReference>
<evidence type="ECO:0000313" key="8">
    <source>
        <dbReference type="Proteomes" id="UP000243876"/>
    </source>
</evidence>
<evidence type="ECO:0000259" key="6">
    <source>
        <dbReference type="PROSITE" id="PS50178"/>
    </source>
</evidence>
<feature type="region of interest" description="Disordered" evidence="5">
    <location>
        <begin position="442"/>
        <end position="469"/>
    </location>
</feature>
<dbReference type="OrthoDB" id="166134at2759"/>
<dbReference type="InterPro" id="IPR011011">
    <property type="entry name" value="Znf_FYVE_PHD"/>
</dbReference>
<proteinExistence type="predicted"/>
<feature type="compositionally biased region" description="Gly residues" evidence="5">
    <location>
        <begin position="614"/>
        <end position="623"/>
    </location>
</feature>